<dbReference type="EMBL" id="CP001145">
    <property type="protein sequence ID" value="ACI16838.1"/>
    <property type="molecule type" value="Genomic_DNA"/>
</dbReference>
<dbReference type="AlphaFoldDB" id="B5Y624"/>
<dbReference type="HOGENOM" id="CLU_1198139_0_0_9"/>
<sequence>MHTSVILSEALRYFIDSEHFELSVVLFAVAVERLMKQRLCELDDVLVLDKNNSVEHLVRFKKLQDKVKNIQSRQNLMTRKERRETFLTIPYNEVISRYEAMFNLNIEEDEAVTDKHELKRIREERDRRKAALVRLGNMRNNIVHYFEYYFNPVDEGLFILNEILPFIREMIQEVSDAYKYEDIFNETVFEKLKAKEEELTRQQSDTLSQKIREKKEEYSELNPELIEERKK</sequence>
<organism evidence="2 3">
    <name type="scientific">Coprothermobacter proteolyticus (strain ATCC 35245 / DSM 5265 / OCM 4 / BT)</name>
    <dbReference type="NCBI Taxonomy" id="309798"/>
    <lineage>
        <taxon>Bacteria</taxon>
        <taxon>Pseudomonadati</taxon>
        <taxon>Coprothermobacterota</taxon>
        <taxon>Coprothermobacteria</taxon>
        <taxon>Coprothermobacterales</taxon>
        <taxon>Coprothermobacteraceae</taxon>
        <taxon>Coprothermobacter</taxon>
    </lineage>
</organism>
<dbReference type="RefSeq" id="WP_012543490.1">
    <property type="nucleotide sequence ID" value="NC_011295.1"/>
</dbReference>
<name>B5Y624_COPPD</name>
<feature type="region of interest" description="Disordered" evidence="1">
    <location>
        <begin position="198"/>
        <end position="231"/>
    </location>
</feature>
<protein>
    <submittedName>
        <fullName evidence="2">Uncharacterized protein</fullName>
    </submittedName>
</protein>
<reference evidence="3" key="1">
    <citation type="submission" date="2008-08" db="EMBL/GenBank/DDBJ databases">
        <title>The complete genome sequence of Coprothermobacter proteolyticus strain ATCC 5245 / DSM 5265 / BT.</title>
        <authorList>
            <person name="Dodson R.J."/>
            <person name="Durkin A.S."/>
            <person name="Wu M."/>
            <person name="Eisen J."/>
            <person name="Sutton G."/>
        </authorList>
    </citation>
    <scope>NUCLEOTIDE SEQUENCE [LARGE SCALE GENOMIC DNA]</scope>
    <source>
        <strain evidence="3">ATCC 35245 / DSM 5265 / OCM 4 / BT</strain>
    </source>
</reference>
<dbReference type="Proteomes" id="UP000001732">
    <property type="component" value="Chromosome"/>
</dbReference>
<gene>
    <name evidence="2" type="ordered locus">COPRO5265_1436</name>
</gene>
<evidence type="ECO:0000313" key="3">
    <source>
        <dbReference type="Proteomes" id="UP000001732"/>
    </source>
</evidence>
<proteinExistence type="predicted"/>
<dbReference type="STRING" id="309798.COPRO5265_1436"/>
<accession>B5Y624</accession>
<evidence type="ECO:0000256" key="1">
    <source>
        <dbReference type="SAM" id="MobiDB-lite"/>
    </source>
</evidence>
<reference evidence="2 3" key="2">
    <citation type="journal article" date="2014" name="Genome Announc.">
        <title>Complete Genome Sequence of Coprothermobacter proteolyticus DSM 5265.</title>
        <authorList>
            <person name="Alexiev A."/>
            <person name="Coil D.A."/>
            <person name="Badger J.H."/>
            <person name="Enticknap J."/>
            <person name="Ward N."/>
            <person name="Robb F.T."/>
            <person name="Eisen J.A."/>
        </authorList>
    </citation>
    <scope>NUCLEOTIDE SEQUENCE [LARGE SCALE GENOMIC DNA]</scope>
    <source>
        <strain evidence="3">ATCC 35245 / DSM 5265 / OCM 4 / BT</strain>
    </source>
</reference>
<evidence type="ECO:0000313" key="2">
    <source>
        <dbReference type="EMBL" id="ACI16838.1"/>
    </source>
</evidence>
<dbReference type="KEGG" id="cpo:COPRO5265_1436"/>
<keyword evidence="3" id="KW-1185">Reference proteome</keyword>